<dbReference type="EMBL" id="CP000479">
    <property type="protein sequence ID" value="ABK69467.1"/>
    <property type="molecule type" value="Genomic_DNA"/>
</dbReference>
<name>A0A0H3A4L1_MYCA1</name>
<keyword evidence="2" id="KW-0732">Signal</keyword>
<evidence type="ECO:0008006" key="5">
    <source>
        <dbReference type="Google" id="ProtNLM"/>
    </source>
</evidence>
<proteinExistence type="predicted"/>
<sequence length="208" mass="22253">MHSTKLPIAVGAVFALLIACSPTKPAPSHGPATPSGATLIPGGPMEPTPVVPSPKIPASQQEAQDTVLRYLQQTVNGLPKGSSLDGSRYVVGGDTQYCEDEPSGPNAPVRFSDWRDIKTPPGIDFNALVAQVGDLWKSWGWQVIERNGYDKPNRFGYAPDGYVLQITASYPPTYPPSIIGASPCYPGNLRRNDIQRNPPVITQTQSSG</sequence>
<organism evidence="3 4">
    <name type="scientific">Mycobacterium avium (strain 104)</name>
    <dbReference type="NCBI Taxonomy" id="243243"/>
    <lineage>
        <taxon>Bacteria</taxon>
        <taxon>Bacillati</taxon>
        <taxon>Actinomycetota</taxon>
        <taxon>Actinomycetes</taxon>
        <taxon>Mycobacteriales</taxon>
        <taxon>Mycobacteriaceae</taxon>
        <taxon>Mycobacterium</taxon>
        <taxon>Mycobacterium avium complex (MAC)</taxon>
    </lineage>
</organism>
<evidence type="ECO:0000313" key="3">
    <source>
        <dbReference type="EMBL" id="ABK69467.1"/>
    </source>
</evidence>
<dbReference type="AlphaFoldDB" id="A0A0H3A4L1"/>
<feature type="signal peptide" evidence="2">
    <location>
        <begin position="1"/>
        <end position="26"/>
    </location>
</feature>
<evidence type="ECO:0000256" key="1">
    <source>
        <dbReference type="SAM" id="MobiDB-lite"/>
    </source>
</evidence>
<feature type="chain" id="PRO_5039528000" description="Lipoprotein" evidence="2">
    <location>
        <begin position="27"/>
        <end position="208"/>
    </location>
</feature>
<dbReference type="HOGENOM" id="CLU_092061_0_0_11"/>
<evidence type="ECO:0000313" key="4">
    <source>
        <dbReference type="Proteomes" id="UP000001574"/>
    </source>
</evidence>
<dbReference type="PROSITE" id="PS51257">
    <property type="entry name" value="PROKAR_LIPOPROTEIN"/>
    <property type="match status" value="1"/>
</dbReference>
<dbReference type="KEGG" id="mav:MAV_1466"/>
<accession>A0A0H3A4L1</accession>
<feature type="region of interest" description="Disordered" evidence="1">
    <location>
        <begin position="24"/>
        <end position="63"/>
    </location>
</feature>
<evidence type="ECO:0000256" key="2">
    <source>
        <dbReference type="SAM" id="SignalP"/>
    </source>
</evidence>
<gene>
    <name evidence="3" type="ordered locus">MAV_1466</name>
</gene>
<protein>
    <recommendedName>
        <fullName evidence="5">Lipoprotein</fullName>
    </recommendedName>
</protein>
<feature type="compositionally biased region" description="Pro residues" evidence="1">
    <location>
        <begin position="44"/>
        <end position="55"/>
    </location>
</feature>
<reference evidence="3 4" key="1">
    <citation type="submission" date="2006-10" db="EMBL/GenBank/DDBJ databases">
        <authorList>
            <person name="Fleischmann R.D."/>
            <person name="Dodson R.J."/>
            <person name="Haft D.H."/>
            <person name="Merkel J.S."/>
            <person name="Nelson W.C."/>
            <person name="Fraser C.M."/>
        </authorList>
    </citation>
    <scope>NUCLEOTIDE SEQUENCE [LARGE SCALE GENOMIC DNA]</scope>
    <source>
        <strain evidence="3 4">104</strain>
    </source>
</reference>
<dbReference type="Proteomes" id="UP000001574">
    <property type="component" value="Chromosome"/>
</dbReference>